<sequence length="149" mass="17137">MAYLALLEDLENRALRRERVFKERADLLSESTEWLLSRYRFPKNILMELGWDLQPMLERETQRTKAIPVHIQLLSTLGFLAIGTFQREIGDICGISQPTLSRIMSAVLDAFISLAPIYIQFPYRHHQQPDIKQGFHAIAGFPNIIGAID</sequence>
<evidence type="ECO:0000313" key="2">
    <source>
        <dbReference type="Proteomes" id="UP001174136"/>
    </source>
</evidence>
<name>A0AA47N7X5_MERPO</name>
<proteinExistence type="predicted"/>
<dbReference type="EMBL" id="JAOPHQ010000854">
    <property type="protein sequence ID" value="KAK0153330.1"/>
    <property type="molecule type" value="Genomic_DNA"/>
</dbReference>
<dbReference type="Proteomes" id="UP001174136">
    <property type="component" value="Unassembled WGS sequence"/>
</dbReference>
<dbReference type="AlphaFoldDB" id="A0AA47N7X5"/>
<comment type="caution">
    <text evidence="1">The sequence shown here is derived from an EMBL/GenBank/DDBJ whole genome shotgun (WGS) entry which is preliminary data.</text>
</comment>
<protein>
    <submittedName>
        <fullName evidence="1">Nuclease HARBI1</fullName>
    </submittedName>
</protein>
<keyword evidence="2" id="KW-1185">Reference proteome</keyword>
<evidence type="ECO:0000313" key="1">
    <source>
        <dbReference type="EMBL" id="KAK0153330.1"/>
    </source>
</evidence>
<organism evidence="1 2">
    <name type="scientific">Merluccius polli</name>
    <name type="common">Benguela hake</name>
    <name type="synonym">Merluccius cadenati</name>
    <dbReference type="NCBI Taxonomy" id="89951"/>
    <lineage>
        <taxon>Eukaryota</taxon>
        <taxon>Metazoa</taxon>
        <taxon>Chordata</taxon>
        <taxon>Craniata</taxon>
        <taxon>Vertebrata</taxon>
        <taxon>Euteleostomi</taxon>
        <taxon>Actinopterygii</taxon>
        <taxon>Neopterygii</taxon>
        <taxon>Teleostei</taxon>
        <taxon>Neoteleostei</taxon>
        <taxon>Acanthomorphata</taxon>
        <taxon>Zeiogadaria</taxon>
        <taxon>Gadariae</taxon>
        <taxon>Gadiformes</taxon>
        <taxon>Gadoidei</taxon>
        <taxon>Merlucciidae</taxon>
        <taxon>Merluccius</taxon>
    </lineage>
</organism>
<dbReference type="PRINTS" id="PR02086">
    <property type="entry name" value="PUTNUCHARBI1"/>
</dbReference>
<dbReference type="InterPro" id="IPR026103">
    <property type="entry name" value="HARBI1_animal"/>
</dbReference>
<gene>
    <name evidence="1" type="primary">harbi1_174</name>
    <name evidence="1" type="ORF">N1851_005013</name>
</gene>
<reference evidence="1" key="1">
    <citation type="journal article" date="2023" name="Front. Mar. Sci.">
        <title>A new Merluccius polli reference genome to investigate the effects of global change in West African waters.</title>
        <authorList>
            <person name="Mateo J.L."/>
            <person name="Blanco-Fernandez C."/>
            <person name="Garcia-Vazquez E."/>
            <person name="Machado-Schiaffino G."/>
        </authorList>
    </citation>
    <scope>NUCLEOTIDE SEQUENCE</scope>
    <source>
        <strain evidence="1">C29</strain>
        <tissue evidence="1">Fin</tissue>
    </source>
</reference>
<accession>A0AA47N7X5</accession>